<accession>A0A140L052</accession>
<dbReference type="CDD" id="cd02440">
    <property type="entry name" value="AdoMet_MTases"/>
    <property type="match status" value="1"/>
</dbReference>
<proteinExistence type="inferred from homology"/>
<dbReference type="GO" id="GO:0008757">
    <property type="term" value="F:S-adenosylmethionine-dependent methyltransferase activity"/>
    <property type="evidence" value="ECO:0007669"/>
    <property type="project" value="InterPro"/>
</dbReference>
<dbReference type="EMBL" id="LOEE01000072">
    <property type="protein sequence ID" value="KXG73927.1"/>
    <property type="molecule type" value="Genomic_DNA"/>
</dbReference>
<reference evidence="5 6" key="1">
    <citation type="submission" date="2015-12" db="EMBL/GenBank/DDBJ databases">
        <title>Draft genome sequence of the thermoanaerobe Thermotalea metallivorans, an isolate from the runoff channel of the Great Artesian Basin, Australia.</title>
        <authorList>
            <person name="Patel B.K."/>
        </authorList>
    </citation>
    <scope>NUCLEOTIDE SEQUENCE [LARGE SCALE GENOMIC DNA]</scope>
    <source>
        <strain evidence="5 6">B2-1</strain>
    </source>
</reference>
<dbReference type="Gene3D" id="3.40.50.150">
    <property type="entry name" value="Vaccinia Virus protein VP39"/>
    <property type="match status" value="1"/>
</dbReference>
<sequence length="208" mass="23075">MGSKDYFEKVAENWDSMRQSFFTVAVRDEAFKKAGIIAGQIAADIGAGTGFVTEGLISHGLRVIAVDESEAMLSQMKKRFAGFNSIEYRIGESEALPLDTASVDYVFANMYLHHVESPGTAIKEMTRILKPKGKLVITDLDEHQFLFLKTEHHDRWMGFNRKDIKEWLIDAGLTDVVVDCIGQNCCTQSICSNEKAAISIFVASGNKA</sequence>
<name>A0A140L052_9FIRM</name>
<gene>
    <name evidence="5" type="ORF">AN619_28490</name>
</gene>
<evidence type="ECO:0000256" key="1">
    <source>
        <dbReference type="ARBA" id="ARBA00008361"/>
    </source>
</evidence>
<dbReference type="RefSeq" id="WP_068557929.1">
    <property type="nucleotide sequence ID" value="NZ_LOEE01000072.1"/>
</dbReference>
<dbReference type="OrthoDB" id="7365827at2"/>
<evidence type="ECO:0000313" key="6">
    <source>
        <dbReference type="Proteomes" id="UP000070456"/>
    </source>
</evidence>
<evidence type="ECO:0000313" key="5">
    <source>
        <dbReference type="EMBL" id="KXG73927.1"/>
    </source>
</evidence>
<dbReference type="STRING" id="520762.AN619_28490"/>
<dbReference type="PATRIC" id="fig|520762.4.peg.3144"/>
<dbReference type="EC" id="2.1.1.-" evidence="5"/>
<dbReference type="Proteomes" id="UP000070456">
    <property type="component" value="Unassembled WGS sequence"/>
</dbReference>
<dbReference type="AlphaFoldDB" id="A0A140L052"/>
<comment type="similarity">
    <text evidence="1">Belongs to the methyltransferase superfamily.</text>
</comment>
<dbReference type="SUPFAM" id="SSF53335">
    <property type="entry name" value="S-adenosyl-L-methionine-dependent methyltransferases"/>
    <property type="match status" value="1"/>
</dbReference>
<organism evidence="5 6">
    <name type="scientific">Thermotalea metallivorans</name>
    <dbReference type="NCBI Taxonomy" id="520762"/>
    <lineage>
        <taxon>Bacteria</taxon>
        <taxon>Bacillati</taxon>
        <taxon>Bacillota</taxon>
        <taxon>Clostridia</taxon>
        <taxon>Peptostreptococcales</taxon>
        <taxon>Thermotaleaceae</taxon>
        <taxon>Thermotalea</taxon>
    </lineage>
</organism>
<dbReference type="GO" id="GO:0032259">
    <property type="term" value="P:methylation"/>
    <property type="evidence" value="ECO:0007669"/>
    <property type="project" value="UniProtKB-KW"/>
</dbReference>
<keyword evidence="3 5" id="KW-0808">Transferase</keyword>
<evidence type="ECO:0000256" key="2">
    <source>
        <dbReference type="ARBA" id="ARBA00022603"/>
    </source>
</evidence>
<dbReference type="PANTHER" id="PTHR44942">
    <property type="entry name" value="METHYLTRANSF_11 DOMAIN-CONTAINING PROTEIN"/>
    <property type="match status" value="1"/>
</dbReference>
<keyword evidence="2 5" id="KW-0489">Methyltransferase</keyword>
<dbReference type="InterPro" id="IPR029063">
    <property type="entry name" value="SAM-dependent_MTases_sf"/>
</dbReference>
<dbReference type="Pfam" id="PF08241">
    <property type="entry name" value="Methyltransf_11"/>
    <property type="match status" value="1"/>
</dbReference>
<protein>
    <submittedName>
        <fullName evidence="5">Putative methyltransferase</fullName>
        <ecNumber evidence="5">2.1.1.-</ecNumber>
    </submittedName>
</protein>
<feature type="domain" description="Methyltransferase type 11" evidence="4">
    <location>
        <begin position="44"/>
        <end position="137"/>
    </location>
</feature>
<evidence type="ECO:0000256" key="3">
    <source>
        <dbReference type="ARBA" id="ARBA00022679"/>
    </source>
</evidence>
<evidence type="ECO:0000259" key="4">
    <source>
        <dbReference type="Pfam" id="PF08241"/>
    </source>
</evidence>
<dbReference type="InterPro" id="IPR051052">
    <property type="entry name" value="Diverse_substrate_MTase"/>
</dbReference>
<dbReference type="PANTHER" id="PTHR44942:SF4">
    <property type="entry name" value="METHYLTRANSFERASE TYPE 11 DOMAIN-CONTAINING PROTEIN"/>
    <property type="match status" value="1"/>
</dbReference>
<dbReference type="InterPro" id="IPR013216">
    <property type="entry name" value="Methyltransf_11"/>
</dbReference>
<keyword evidence="6" id="KW-1185">Reference proteome</keyword>
<comment type="caution">
    <text evidence="5">The sequence shown here is derived from an EMBL/GenBank/DDBJ whole genome shotgun (WGS) entry which is preliminary data.</text>
</comment>